<dbReference type="HOGENOM" id="CLU_3276150_0_0_9"/>
<dbReference type="PATRIC" id="fig|411473.3.peg.2676"/>
<evidence type="ECO:0000313" key="1">
    <source>
        <dbReference type="EMBL" id="ERJ88105.1"/>
    </source>
</evidence>
<evidence type="ECO:0000313" key="2">
    <source>
        <dbReference type="Proteomes" id="UP000016662"/>
    </source>
</evidence>
<comment type="caution">
    <text evidence="1">The sequence shown here is derived from an EMBL/GenBank/DDBJ whole genome shotgun (WGS) entry which is preliminary data.</text>
</comment>
<keyword evidence="2" id="KW-1185">Reference proteome</keyword>
<protein>
    <submittedName>
        <fullName evidence="1">Uncharacterized protein</fullName>
    </submittedName>
</protein>
<organism evidence="1 2">
    <name type="scientific">Ruminococcus callidus ATCC 27760</name>
    <dbReference type="NCBI Taxonomy" id="411473"/>
    <lineage>
        <taxon>Bacteria</taxon>
        <taxon>Bacillati</taxon>
        <taxon>Bacillota</taxon>
        <taxon>Clostridia</taxon>
        <taxon>Eubacteriales</taxon>
        <taxon>Oscillospiraceae</taxon>
        <taxon>Ruminococcus</taxon>
    </lineage>
</organism>
<sequence>MAIQPYPYVILSLQVLLASYPFDVSCVSAVLCSRVQFPVIG</sequence>
<reference evidence="1 2" key="1">
    <citation type="submission" date="2013-07" db="EMBL/GenBank/DDBJ databases">
        <authorList>
            <person name="Weinstock G."/>
            <person name="Sodergren E."/>
            <person name="Wylie T."/>
            <person name="Fulton L."/>
            <person name="Fulton R."/>
            <person name="Fronick C."/>
            <person name="O'Laughlin M."/>
            <person name="Godfrey J."/>
            <person name="Miner T."/>
            <person name="Herter B."/>
            <person name="Appelbaum E."/>
            <person name="Cordes M."/>
            <person name="Lek S."/>
            <person name="Wollam A."/>
            <person name="Pepin K.H."/>
            <person name="Palsikar V.B."/>
            <person name="Mitreva M."/>
            <person name="Wilson R.K."/>
        </authorList>
    </citation>
    <scope>NUCLEOTIDE SEQUENCE [LARGE SCALE GENOMIC DNA]</scope>
    <source>
        <strain evidence="1 2">ATCC 27760</strain>
    </source>
</reference>
<proteinExistence type="predicted"/>
<dbReference type="AlphaFoldDB" id="U2K7P5"/>
<accession>U2K7P5</accession>
<dbReference type="Proteomes" id="UP000016662">
    <property type="component" value="Unassembled WGS sequence"/>
</dbReference>
<name>U2K7P5_9FIRM</name>
<dbReference type="EMBL" id="AWVF01000417">
    <property type="protein sequence ID" value="ERJ88105.1"/>
    <property type="molecule type" value="Genomic_DNA"/>
</dbReference>
<gene>
    <name evidence="1" type="ORF">RUMCAL_03195</name>
</gene>